<dbReference type="PANTHER" id="PTHR43217:SF1">
    <property type="entry name" value="SUCCINATE SEMIALDEHYDE DEHYDROGENASE [NAD(P)+] SAD"/>
    <property type="match status" value="1"/>
</dbReference>
<organism evidence="5 6">
    <name type="scientific">Rariglobus hedericola</name>
    <dbReference type="NCBI Taxonomy" id="2597822"/>
    <lineage>
        <taxon>Bacteria</taxon>
        <taxon>Pseudomonadati</taxon>
        <taxon>Verrucomicrobiota</taxon>
        <taxon>Opitutia</taxon>
        <taxon>Opitutales</taxon>
        <taxon>Opitutaceae</taxon>
        <taxon>Rariglobus</taxon>
    </lineage>
</organism>
<dbReference type="InterPro" id="IPR016162">
    <property type="entry name" value="Ald_DH_N"/>
</dbReference>
<dbReference type="OrthoDB" id="9762913at2"/>
<dbReference type="FunFam" id="3.40.605.10:FF:000012">
    <property type="entry name" value="NAD-dependent succinate-semialdehyde dehydrogenase"/>
    <property type="match status" value="1"/>
</dbReference>
<dbReference type="InterPro" id="IPR016160">
    <property type="entry name" value="Ald_DH_CS_CYS"/>
</dbReference>
<dbReference type="GO" id="GO:0004777">
    <property type="term" value="F:succinate-semialdehyde dehydrogenase (NAD+) activity"/>
    <property type="evidence" value="ECO:0007669"/>
    <property type="project" value="TreeGrafter"/>
</dbReference>
<dbReference type="Proteomes" id="UP000315648">
    <property type="component" value="Unassembled WGS sequence"/>
</dbReference>
<dbReference type="SUPFAM" id="SSF53720">
    <property type="entry name" value="ALDH-like"/>
    <property type="match status" value="1"/>
</dbReference>
<dbReference type="RefSeq" id="WP_144353759.1">
    <property type="nucleotide sequence ID" value="NZ_CBCRVV010000026.1"/>
</dbReference>
<dbReference type="InterPro" id="IPR016161">
    <property type="entry name" value="Ald_DH/histidinol_DH"/>
</dbReference>
<dbReference type="Gene3D" id="3.40.605.10">
    <property type="entry name" value="Aldehyde Dehydrogenase, Chain A, domain 1"/>
    <property type="match status" value="1"/>
</dbReference>
<evidence type="ECO:0000313" key="5">
    <source>
        <dbReference type="EMBL" id="TSJ77356.1"/>
    </source>
</evidence>
<sequence>MPLVSINPATGRILKRHREHTAKDIEAALAATHQAFLGWRELALADRARHLNALGAALRKQAEPLAQLITAEMGKTLTDARLEIEKCAAGCEFYATHAARFLKPQRTLGAPKNTQVVFEPLGVILAIMPWNYPFWQLFRAAAPALMAGNTVLLKHASNTTGCALAIEHLFRDARVPANLLRTVAVSSKAIPALIKDPRVRGVTLTGSTGAGRKVGALAGAALKPCVFELGGSDPYIILADADLDLAAEICAKARLTNSGQSCVAAKRFIVVESVRAAFEQKFTARMAARRMGDPTTAATDFGPLARLDLRDDLHAQVQKSVKRGARLLLGGTIQPKGKGAFYPATVLTDVRPGMPAYDEELFGPVASIIAAKDEADALRIANDSDFGLGAAVFTRNRRHGRTLAIERIEAGMVFVNEQVRSDASLPFGGIKDSGYGRELSTFGIREFVNIKTIWVS</sequence>
<dbReference type="InterPro" id="IPR044148">
    <property type="entry name" value="ALDH_GabD1-like"/>
</dbReference>
<dbReference type="PROSITE" id="PS00070">
    <property type="entry name" value="ALDEHYDE_DEHYDR_CYS"/>
    <property type="match status" value="1"/>
</dbReference>
<name>A0A556QL35_9BACT</name>
<feature type="domain" description="Aldehyde dehydrogenase" evidence="4">
    <location>
        <begin position="5"/>
        <end position="453"/>
    </location>
</feature>
<comment type="caution">
    <text evidence="5">The sequence shown here is derived from an EMBL/GenBank/DDBJ whole genome shotgun (WGS) entry which is preliminary data.</text>
</comment>
<keyword evidence="3" id="KW-0560">Oxidoreductase</keyword>
<evidence type="ECO:0000256" key="1">
    <source>
        <dbReference type="ARBA" id="ARBA00009986"/>
    </source>
</evidence>
<evidence type="ECO:0000256" key="3">
    <source>
        <dbReference type="ARBA" id="ARBA00023002"/>
    </source>
</evidence>
<evidence type="ECO:0000313" key="6">
    <source>
        <dbReference type="Proteomes" id="UP000315648"/>
    </source>
</evidence>
<comment type="similarity">
    <text evidence="1">Belongs to the aldehyde dehydrogenase family.</text>
</comment>
<dbReference type="InterPro" id="IPR015590">
    <property type="entry name" value="Aldehyde_DH_dom"/>
</dbReference>
<keyword evidence="2" id="KW-0521">NADP</keyword>
<dbReference type="FunFam" id="3.40.309.10:FF:000009">
    <property type="entry name" value="Aldehyde dehydrogenase A"/>
    <property type="match status" value="1"/>
</dbReference>
<protein>
    <submittedName>
        <fullName evidence="5">NAD-dependent succinate-semialdehyde dehydrogenase</fullName>
    </submittedName>
</protein>
<gene>
    <name evidence="5" type="ORF">FPL22_14790</name>
</gene>
<reference evidence="5 6" key="1">
    <citation type="submission" date="2019-07" db="EMBL/GenBank/DDBJ databases">
        <title>Description of 53C-WASEF.</title>
        <authorList>
            <person name="Pitt A."/>
            <person name="Hahn M.W."/>
        </authorList>
    </citation>
    <scope>NUCLEOTIDE SEQUENCE [LARGE SCALE GENOMIC DNA]</scope>
    <source>
        <strain evidence="5 6">53C-WASEF</strain>
    </source>
</reference>
<dbReference type="GO" id="GO:0004030">
    <property type="term" value="F:aldehyde dehydrogenase [NAD(P)+] activity"/>
    <property type="evidence" value="ECO:0007669"/>
    <property type="project" value="InterPro"/>
</dbReference>
<keyword evidence="6" id="KW-1185">Reference proteome</keyword>
<dbReference type="AlphaFoldDB" id="A0A556QL35"/>
<dbReference type="EMBL" id="VMBG01000002">
    <property type="protein sequence ID" value="TSJ77356.1"/>
    <property type="molecule type" value="Genomic_DNA"/>
</dbReference>
<accession>A0A556QL35</accession>
<dbReference type="PANTHER" id="PTHR43217">
    <property type="entry name" value="SUCCINATE SEMIALDEHYDE DEHYDROGENASE [NAD(P)+] SAD"/>
    <property type="match status" value="1"/>
</dbReference>
<dbReference type="InterPro" id="IPR016163">
    <property type="entry name" value="Ald_DH_C"/>
</dbReference>
<evidence type="ECO:0000259" key="4">
    <source>
        <dbReference type="Pfam" id="PF00171"/>
    </source>
</evidence>
<dbReference type="CDD" id="cd07100">
    <property type="entry name" value="ALDH_SSADH1_GabD1"/>
    <property type="match status" value="1"/>
</dbReference>
<evidence type="ECO:0000256" key="2">
    <source>
        <dbReference type="ARBA" id="ARBA00022857"/>
    </source>
</evidence>
<dbReference type="InterPro" id="IPR047110">
    <property type="entry name" value="GABD/Sad-like"/>
</dbReference>
<dbReference type="Pfam" id="PF00171">
    <property type="entry name" value="Aldedh"/>
    <property type="match status" value="1"/>
</dbReference>
<dbReference type="Gene3D" id="3.40.309.10">
    <property type="entry name" value="Aldehyde Dehydrogenase, Chain A, domain 2"/>
    <property type="match status" value="1"/>
</dbReference>
<proteinExistence type="inferred from homology"/>